<dbReference type="Proteomes" id="UP000663891">
    <property type="component" value="Unassembled WGS sequence"/>
</dbReference>
<sequence>MSGVILGKNIEELAVNFSLGPGNLEKFGLGPGNLEKFGPGLGNLEKFGPGP</sequence>
<organism evidence="1 2">
    <name type="scientific">Adineta steineri</name>
    <dbReference type="NCBI Taxonomy" id="433720"/>
    <lineage>
        <taxon>Eukaryota</taxon>
        <taxon>Metazoa</taxon>
        <taxon>Spiralia</taxon>
        <taxon>Gnathifera</taxon>
        <taxon>Rotifera</taxon>
        <taxon>Eurotatoria</taxon>
        <taxon>Bdelloidea</taxon>
        <taxon>Adinetida</taxon>
        <taxon>Adinetidae</taxon>
        <taxon>Adineta</taxon>
    </lineage>
</organism>
<accession>A0A815UVN2</accession>
<reference evidence="1" key="1">
    <citation type="submission" date="2021-02" db="EMBL/GenBank/DDBJ databases">
        <authorList>
            <person name="Nowell W R."/>
        </authorList>
    </citation>
    <scope>NUCLEOTIDE SEQUENCE</scope>
</reference>
<evidence type="ECO:0000313" key="1">
    <source>
        <dbReference type="EMBL" id="CAF1522684.1"/>
    </source>
</evidence>
<dbReference type="AlphaFoldDB" id="A0A815UVN2"/>
<name>A0A815UVN2_9BILA</name>
<protein>
    <submittedName>
        <fullName evidence="1">Uncharacterized protein</fullName>
    </submittedName>
</protein>
<evidence type="ECO:0000313" key="2">
    <source>
        <dbReference type="Proteomes" id="UP000663891"/>
    </source>
</evidence>
<dbReference type="EMBL" id="CAJNON010003275">
    <property type="protein sequence ID" value="CAF1522684.1"/>
    <property type="molecule type" value="Genomic_DNA"/>
</dbReference>
<comment type="caution">
    <text evidence="1">The sequence shown here is derived from an EMBL/GenBank/DDBJ whole genome shotgun (WGS) entry which is preliminary data.</text>
</comment>
<proteinExistence type="predicted"/>
<gene>
    <name evidence="1" type="ORF">VCS650_LOCUS43349</name>
</gene>
<feature type="non-terminal residue" evidence="1">
    <location>
        <position position="51"/>
    </location>
</feature>